<protein>
    <submittedName>
        <fullName evidence="2">NADH:ubiquinone oxidoreductase subunit NDUFA12</fullName>
    </submittedName>
</protein>
<evidence type="ECO:0000313" key="3">
    <source>
        <dbReference type="Proteomes" id="UP000445696"/>
    </source>
</evidence>
<keyword evidence="2" id="KW-0830">Ubiquinone</keyword>
<dbReference type="PANTHER" id="PTHR12910:SF2">
    <property type="entry name" value="NADH DEHYDROGENASE [UBIQUINONE] 1 ALPHA SUBCOMPLEX SUBUNIT 12"/>
    <property type="match status" value="1"/>
</dbReference>
<name>A0A845M8Z7_9PROT</name>
<dbReference type="AlphaFoldDB" id="A0A845M8Z7"/>
<dbReference type="InterPro" id="IPR007763">
    <property type="entry name" value="NDUFA12"/>
</dbReference>
<dbReference type="PANTHER" id="PTHR12910">
    <property type="entry name" value="NADH-UBIQUINONE OXIDOREDUCTASE SUBUNIT B17.2"/>
    <property type="match status" value="1"/>
</dbReference>
<reference evidence="2 3" key="1">
    <citation type="journal article" date="2014" name="Int. J. Syst. Evol. Microbiol.">
        <title>Sneathiella chungangensis sp. nov., isolated from a marine sand, and emended description of the genus Sneathiella.</title>
        <authorList>
            <person name="Siamphan C."/>
            <person name="Kim H."/>
            <person name="Lee J.S."/>
            <person name="Kim W."/>
        </authorList>
    </citation>
    <scope>NUCLEOTIDE SEQUENCE [LARGE SCALE GENOMIC DNA]</scope>
    <source>
        <strain evidence="2 3">KCTC 32476</strain>
    </source>
</reference>
<feature type="compositionally biased region" description="Basic and acidic residues" evidence="1">
    <location>
        <begin position="111"/>
        <end position="120"/>
    </location>
</feature>
<dbReference type="OrthoDB" id="9795340at2"/>
<accession>A0A845M8Z7</accession>
<dbReference type="GO" id="GO:0006979">
    <property type="term" value="P:response to oxidative stress"/>
    <property type="evidence" value="ECO:0007669"/>
    <property type="project" value="TreeGrafter"/>
</dbReference>
<gene>
    <name evidence="2" type="ORF">GQF03_00695</name>
</gene>
<feature type="region of interest" description="Disordered" evidence="1">
    <location>
        <begin position="97"/>
        <end position="120"/>
    </location>
</feature>
<evidence type="ECO:0000256" key="1">
    <source>
        <dbReference type="SAM" id="MobiDB-lite"/>
    </source>
</evidence>
<dbReference type="Proteomes" id="UP000445696">
    <property type="component" value="Unassembled WGS sequence"/>
</dbReference>
<dbReference type="RefSeq" id="WP_161337268.1">
    <property type="nucleotide sequence ID" value="NZ_JBHSDG010000002.1"/>
</dbReference>
<sequence>MATIGTRLFTWWRGEQVGEDQFGNRYYREKGKPTGPVGRERRWVIYKGRPEASKVPPAWHIWLHYTTDELPKQQDLPTAAWQEEHLPNLTGTDFAYHPGGSIVKGGKRQKGTGDYEAWRP</sequence>
<keyword evidence="3" id="KW-1185">Reference proteome</keyword>
<organism evidence="2 3">
    <name type="scientific">Sneathiella chungangensis</name>
    <dbReference type="NCBI Taxonomy" id="1418234"/>
    <lineage>
        <taxon>Bacteria</taxon>
        <taxon>Pseudomonadati</taxon>
        <taxon>Pseudomonadota</taxon>
        <taxon>Alphaproteobacteria</taxon>
        <taxon>Sneathiellales</taxon>
        <taxon>Sneathiellaceae</taxon>
        <taxon>Sneathiella</taxon>
    </lineage>
</organism>
<comment type="caution">
    <text evidence="2">The sequence shown here is derived from an EMBL/GenBank/DDBJ whole genome shotgun (WGS) entry which is preliminary data.</text>
</comment>
<dbReference type="Pfam" id="PF05071">
    <property type="entry name" value="NDUFA12"/>
    <property type="match status" value="1"/>
</dbReference>
<dbReference type="NCBIfam" id="NF006040">
    <property type="entry name" value="PRK08183.1"/>
    <property type="match status" value="1"/>
</dbReference>
<dbReference type="EMBL" id="WTVA01000001">
    <property type="protein sequence ID" value="MZR20845.1"/>
    <property type="molecule type" value="Genomic_DNA"/>
</dbReference>
<dbReference type="GO" id="GO:0045271">
    <property type="term" value="C:respiratory chain complex I"/>
    <property type="evidence" value="ECO:0007669"/>
    <property type="project" value="InterPro"/>
</dbReference>
<proteinExistence type="predicted"/>
<evidence type="ECO:0000313" key="2">
    <source>
        <dbReference type="EMBL" id="MZR20845.1"/>
    </source>
</evidence>